<accession>A0A6J5S711</accession>
<gene>
    <name evidence="2" type="ORF">UFOVP1392_54</name>
    <name evidence="3" type="ORF">UFOVP1569_53</name>
    <name evidence="1" type="ORF">UFOVP952_9</name>
</gene>
<evidence type="ECO:0000313" key="2">
    <source>
        <dbReference type="EMBL" id="CAB4204344.1"/>
    </source>
</evidence>
<sequence>MKIVCCLSWYDESPAWLATVVAAAARAGCNHIVAVDGPYALLTATGRSSGVLQQDAVTHAAHVAGIGLTLHVPDSPFGGNEVEKRSLMFRLAEQITTENDWLWVLDADCFVTKAVDLSRRLEQTDLNAAEVMVCNSSDPQVIKVSNHKQPIRLLYRAMRGLEVAGAHYFYRYPVDDGYSYLWGQPPLEPALALHDVEVEHWSEQRNQLRQAEQQAYYHRRSEVGAERLHETWVEGVNGQPVKLRG</sequence>
<dbReference type="EMBL" id="LR796889">
    <property type="protein sequence ID" value="CAB4172783.1"/>
    <property type="molecule type" value="Genomic_DNA"/>
</dbReference>
<proteinExistence type="predicted"/>
<evidence type="ECO:0000313" key="3">
    <source>
        <dbReference type="EMBL" id="CAB5230264.1"/>
    </source>
</evidence>
<organism evidence="2">
    <name type="scientific">uncultured Caudovirales phage</name>
    <dbReference type="NCBI Taxonomy" id="2100421"/>
    <lineage>
        <taxon>Viruses</taxon>
        <taxon>Duplodnaviria</taxon>
        <taxon>Heunggongvirae</taxon>
        <taxon>Uroviricota</taxon>
        <taxon>Caudoviricetes</taxon>
        <taxon>Peduoviridae</taxon>
        <taxon>Maltschvirus</taxon>
        <taxon>Maltschvirus maltsch</taxon>
    </lineage>
</organism>
<dbReference type="EMBL" id="LR797334">
    <property type="protein sequence ID" value="CAB4204344.1"/>
    <property type="molecule type" value="Genomic_DNA"/>
</dbReference>
<protein>
    <submittedName>
        <fullName evidence="2">Uncharacterized protein</fullName>
    </submittedName>
</protein>
<dbReference type="EMBL" id="LR798409">
    <property type="protein sequence ID" value="CAB5230264.1"/>
    <property type="molecule type" value="Genomic_DNA"/>
</dbReference>
<name>A0A6J5S711_9CAUD</name>
<evidence type="ECO:0000313" key="1">
    <source>
        <dbReference type="EMBL" id="CAB4172783.1"/>
    </source>
</evidence>
<reference evidence="2" key="1">
    <citation type="submission" date="2020-05" db="EMBL/GenBank/DDBJ databases">
        <authorList>
            <person name="Chiriac C."/>
            <person name="Salcher M."/>
            <person name="Ghai R."/>
            <person name="Kavagutti S V."/>
        </authorList>
    </citation>
    <scope>NUCLEOTIDE SEQUENCE</scope>
</reference>